<dbReference type="Gene3D" id="3.40.50.880">
    <property type="match status" value="1"/>
</dbReference>
<proteinExistence type="inferred from homology"/>
<evidence type="ECO:0000313" key="6">
    <source>
        <dbReference type="Proteomes" id="UP000665043"/>
    </source>
</evidence>
<sequence>MKKILMVVTNHKSLGDPSRETGLWLSEFTKFYHRVKHTFAIDIVSPSGGEVPIDPRSLTELLVSKQLRNYYNDQTFMEWLKQPYSPGEINPSDYEAIYFAGGHGTMWDFPKNRELQAITRAIYENGGIVAAVCHGPSALYDLQLTNGNYLLAGKTVTGYSDREEKAMMLFKYLPFSLEDKLKAHGADYEQAALPFKSCVRKDGRIVTGQNPASTKGVAKHVVALLNQT</sequence>
<organism evidence="5 6">
    <name type="scientific">Sediminibacillus dalangtanensis</name>
    <dbReference type="NCBI Taxonomy" id="2729421"/>
    <lineage>
        <taxon>Bacteria</taxon>
        <taxon>Bacillati</taxon>
        <taxon>Bacillota</taxon>
        <taxon>Bacilli</taxon>
        <taxon>Bacillales</taxon>
        <taxon>Bacillaceae</taxon>
        <taxon>Sediminibacillus</taxon>
    </lineage>
</organism>
<dbReference type="InterPro" id="IPR050325">
    <property type="entry name" value="Prot/Nucl_acid_deglycase"/>
</dbReference>
<feature type="domain" description="DJ-1/PfpI" evidence="4">
    <location>
        <begin position="77"/>
        <end position="221"/>
    </location>
</feature>
<dbReference type="CDD" id="cd03141">
    <property type="entry name" value="GATase1_Hsp31_like"/>
    <property type="match status" value="1"/>
</dbReference>
<keyword evidence="2" id="KW-0456">Lyase</keyword>
<keyword evidence="5" id="KW-0315">Glutamine amidotransferase</keyword>
<evidence type="ECO:0000313" key="5">
    <source>
        <dbReference type="EMBL" id="QTM97965.1"/>
    </source>
</evidence>
<comment type="similarity">
    <text evidence="3">Belongs to the peptidase C56 family. HSP31-like subfamily.</text>
</comment>
<dbReference type="PANTHER" id="PTHR48094">
    <property type="entry name" value="PROTEIN/NUCLEIC ACID DEGLYCASE DJ-1-RELATED"/>
    <property type="match status" value="1"/>
</dbReference>
<dbReference type="Proteomes" id="UP000665043">
    <property type="component" value="Chromosome"/>
</dbReference>
<gene>
    <name evidence="5" type="ORF">ERJ70_00660</name>
</gene>
<dbReference type="PANTHER" id="PTHR48094:SF11">
    <property type="entry name" value="GLUTATHIONE-INDEPENDENT GLYOXALASE HSP31-RELATED"/>
    <property type="match status" value="1"/>
</dbReference>
<dbReference type="Pfam" id="PF01965">
    <property type="entry name" value="DJ-1_PfpI"/>
    <property type="match status" value="1"/>
</dbReference>
<dbReference type="SUPFAM" id="SSF52317">
    <property type="entry name" value="Class I glutamine amidotransferase-like"/>
    <property type="match status" value="1"/>
</dbReference>
<reference evidence="5 6" key="1">
    <citation type="submission" date="2019-12" db="EMBL/GenBank/DDBJ databases">
        <title>The whole genome sequencing of a strain isolated from a Mars analog, Dalangtan Playa.</title>
        <authorList>
            <person name="Huang T."/>
        </authorList>
    </citation>
    <scope>NUCLEOTIDE SEQUENCE [LARGE SCALE GENOMIC DNA]</scope>
    <source>
        <strain evidence="5 6">DP4-553-S</strain>
    </source>
</reference>
<evidence type="ECO:0000256" key="2">
    <source>
        <dbReference type="ARBA" id="ARBA00023239"/>
    </source>
</evidence>
<dbReference type="InterPro" id="IPR029062">
    <property type="entry name" value="Class_I_gatase-like"/>
</dbReference>
<evidence type="ECO:0000256" key="3">
    <source>
        <dbReference type="ARBA" id="ARBA00038493"/>
    </source>
</evidence>
<keyword evidence="1" id="KW-0346">Stress response</keyword>
<accession>A0ABX7VQY1</accession>
<dbReference type="EMBL" id="CP046956">
    <property type="protein sequence ID" value="QTM97965.1"/>
    <property type="molecule type" value="Genomic_DNA"/>
</dbReference>
<dbReference type="RefSeq" id="WP_209366490.1">
    <property type="nucleotide sequence ID" value="NZ_CP046956.1"/>
</dbReference>
<name>A0ABX7VQY1_9BACI</name>
<protein>
    <submittedName>
        <fullName evidence="5">Type 1 glutamine amidotransferase domain-containing protein</fullName>
    </submittedName>
</protein>
<dbReference type="InterPro" id="IPR002818">
    <property type="entry name" value="DJ-1/PfpI"/>
</dbReference>
<keyword evidence="6" id="KW-1185">Reference proteome</keyword>
<evidence type="ECO:0000256" key="1">
    <source>
        <dbReference type="ARBA" id="ARBA00023016"/>
    </source>
</evidence>
<evidence type="ECO:0000259" key="4">
    <source>
        <dbReference type="Pfam" id="PF01965"/>
    </source>
</evidence>